<keyword evidence="4 6" id="KW-1133">Transmembrane helix</keyword>
<dbReference type="Proteomes" id="UP001172083">
    <property type="component" value="Unassembled WGS sequence"/>
</dbReference>
<feature type="transmembrane region" description="Helical" evidence="6">
    <location>
        <begin position="742"/>
        <end position="766"/>
    </location>
</feature>
<organism evidence="9 10">
    <name type="scientific">Agaribacillus aureus</name>
    <dbReference type="NCBI Taxonomy" id="3051825"/>
    <lineage>
        <taxon>Bacteria</taxon>
        <taxon>Pseudomonadati</taxon>
        <taxon>Bacteroidota</taxon>
        <taxon>Cytophagia</taxon>
        <taxon>Cytophagales</taxon>
        <taxon>Splendidivirgaceae</taxon>
        <taxon>Agaribacillus</taxon>
    </lineage>
</organism>
<feature type="transmembrane region" description="Helical" evidence="6">
    <location>
        <begin position="794"/>
        <end position="813"/>
    </location>
</feature>
<gene>
    <name evidence="9" type="ORF">QQ020_28310</name>
</gene>
<dbReference type="PANTHER" id="PTHR30572">
    <property type="entry name" value="MEMBRANE COMPONENT OF TRANSPORTER-RELATED"/>
    <property type="match status" value="1"/>
</dbReference>
<protein>
    <submittedName>
        <fullName evidence="9">ABC transporter permease</fullName>
    </submittedName>
</protein>
<keyword evidence="10" id="KW-1185">Reference proteome</keyword>
<dbReference type="Pfam" id="PF02687">
    <property type="entry name" value="FtsX"/>
    <property type="match status" value="2"/>
</dbReference>
<evidence type="ECO:0000259" key="8">
    <source>
        <dbReference type="Pfam" id="PF12704"/>
    </source>
</evidence>
<dbReference type="InterPro" id="IPR047699">
    <property type="entry name" value="Permease_put_prefix"/>
</dbReference>
<evidence type="ECO:0000256" key="6">
    <source>
        <dbReference type="SAM" id="Phobius"/>
    </source>
</evidence>
<evidence type="ECO:0000256" key="4">
    <source>
        <dbReference type="ARBA" id="ARBA00022989"/>
    </source>
</evidence>
<dbReference type="NCBIfam" id="NF038404">
    <property type="entry name" value="perm_prefix_2"/>
    <property type="match status" value="1"/>
</dbReference>
<evidence type="ECO:0000256" key="1">
    <source>
        <dbReference type="ARBA" id="ARBA00004651"/>
    </source>
</evidence>
<feature type="transmembrane region" description="Helical" evidence="6">
    <location>
        <begin position="442"/>
        <end position="464"/>
    </location>
</feature>
<dbReference type="Pfam" id="PF12704">
    <property type="entry name" value="MacB_PCD"/>
    <property type="match status" value="2"/>
</dbReference>
<feature type="transmembrane region" description="Helical" evidence="6">
    <location>
        <begin position="390"/>
        <end position="414"/>
    </location>
</feature>
<keyword evidence="5 6" id="KW-0472">Membrane</keyword>
<feature type="transmembrane region" description="Helical" evidence="6">
    <location>
        <begin position="94"/>
        <end position="116"/>
    </location>
</feature>
<feature type="domain" description="ABC3 transporter permease C-terminal" evidence="7">
    <location>
        <begin position="350"/>
        <end position="466"/>
    </location>
</feature>
<accession>A0ABT8LE08</accession>
<name>A0ABT8LE08_9BACT</name>
<dbReference type="EMBL" id="JAUJEB010000007">
    <property type="protein sequence ID" value="MDN5216015.1"/>
    <property type="molecule type" value="Genomic_DNA"/>
</dbReference>
<dbReference type="InterPro" id="IPR050250">
    <property type="entry name" value="Macrolide_Exporter_MacB"/>
</dbReference>
<keyword evidence="2" id="KW-1003">Cell membrane</keyword>
<comment type="subcellular location">
    <subcellularLocation>
        <location evidence="1">Cell membrane</location>
        <topology evidence="1">Multi-pass membrane protein</topology>
    </subcellularLocation>
</comment>
<sequence length="865" mass="99051">MSNLPPKWADRLLNLICSDKYIDELQGDMHELYHRNCERFGQRKANRKFILAALTAFRFYRLNNIDVTYFSHNSMDIFKSNLKLSYRRLIGDKLYTILNITGLTVGLFAFIAIYFWRESELKTDKFHKNANNTYLLTVKTDSTVDHVRPRYSFLAKKVASKYPEVKYFTEISDIDAYLQNDKREVKFKAKGIAAHPGFLSIFDFALIDHSGDSLLANPNTIILTQNTAHRLFGNDNPIGKLLIFEHNDTQSYKVVGVMEDVPSNSSFDFDFIVSQNERRWNRIRFGFVCLQENTNITDFENKIKTEPRGIYANISTKVLAELFPLTDIYFRSDFEWFSHGNEVQIEIIGAIAILILLVSLVNYINLATVQASKRTKEIGIKKITGARRSGIFIQFYIESFLVIFLSLILAILFLEIFKEHLFILTGQVFSIDYLNAEFLTKAIIGLICIIATAGIYPSILLSSFSPVNALKGGMAGTRSVFRQISVVIQYSICIGLLISTFVIHGQLDFMQSKDPGFEKESIVSFEFVNEELRIRDKDEREVMSNKRSFIFNELKKSSAIAAVGCSEFPLYDFNMDCWGFDNDPDLKVSIYIGWASDDFPELYGVNLLEGRFYGDEYKQDSTKENNYKGIVINKTAAEDLFSGDAIGKRLTMAYWGKHEVIGVIEDFHFQHLSIPIKPLFLYNQGNLGPKPVVRFAKGKLREGMEYVRQLHKDVNAEVPFSYEFLDQELGNFYEKDRAIAKLMSSLSMIALALACLGLFALSAFAVEMRVKEIGIRKVIGASVKNLFYMLSQDFLKWIIYSAIIAMPISWYLMNDWLQNYAHRISISWWIFVLAGLLTLLVGCLTISYHTARASMINPIDVIKDE</sequence>
<reference evidence="9" key="1">
    <citation type="submission" date="2023-06" db="EMBL/GenBank/DDBJ databases">
        <title>Genomic of Agaribacillus aureum.</title>
        <authorList>
            <person name="Wang G."/>
        </authorList>
    </citation>
    <scope>NUCLEOTIDE SEQUENCE</scope>
    <source>
        <strain evidence="9">BMA12</strain>
    </source>
</reference>
<dbReference type="RefSeq" id="WP_346761349.1">
    <property type="nucleotide sequence ID" value="NZ_JAUJEB010000007.1"/>
</dbReference>
<feature type="transmembrane region" description="Helical" evidence="6">
    <location>
        <begin position="484"/>
        <end position="503"/>
    </location>
</feature>
<proteinExistence type="predicted"/>
<feature type="transmembrane region" description="Helical" evidence="6">
    <location>
        <begin position="825"/>
        <end position="848"/>
    </location>
</feature>
<feature type="domain" description="ABC3 transporter permease C-terminal" evidence="7">
    <location>
        <begin position="746"/>
        <end position="857"/>
    </location>
</feature>
<dbReference type="InterPro" id="IPR003838">
    <property type="entry name" value="ABC3_permease_C"/>
</dbReference>
<evidence type="ECO:0000256" key="2">
    <source>
        <dbReference type="ARBA" id="ARBA00022475"/>
    </source>
</evidence>
<comment type="caution">
    <text evidence="9">The sequence shown here is derived from an EMBL/GenBank/DDBJ whole genome shotgun (WGS) entry which is preliminary data.</text>
</comment>
<evidence type="ECO:0000256" key="5">
    <source>
        <dbReference type="ARBA" id="ARBA00023136"/>
    </source>
</evidence>
<feature type="domain" description="MacB-like periplasmic core" evidence="8">
    <location>
        <begin position="96"/>
        <end position="304"/>
    </location>
</feature>
<feature type="transmembrane region" description="Helical" evidence="6">
    <location>
        <begin position="347"/>
        <end position="369"/>
    </location>
</feature>
<keyword evidence="3 6" id="KW-0812">Transmembrane</keyword>
<dbReference type="InterPro" id="IPR025857">
    <property type="entry name" value="MacB_PCD"/>
</dbReference>
<feature type="domain" description="MacB-like periplasmic core" evidence="8">
    <location>
        <begin position="592"/>
        <end position="667"/>
    </location>
</feature>
<dbReference type="PANTHER" id="PTHR30572:SF18">
    <property type="entry name" value="ABC-TYPE MACROLIDE FAMILY EXPORT SYSTEM PERMEASE COMPONENT 2"/>
    <property type="match status" value="1"/>
</dbReference>
<evidence type="ECO:0000259" key="7">
    <source>
        <dbReference type="Pfam" id="PF02687"/>
    </source>
</evidence>
<evidence type="ECO:0000313" key="9">
    <source>
        <dbReference type="EMBL" id="MDN5216015.1"/>
    </source>
</evidence>
<evidence type="ECO:0000313" key="10">
    <source>
        <dbReference type="Proteomes" id="UP001172083"/>
    </source>
</evidence>
<evidence type="ECO:0000256" key="3">
    <source>
        <dbReference type="ARBA" id="ARBA00022692"/>
    </source>
</evidence>